<dbReference type="EMBL" id="PTRA01000009">
    <property type="protein sequence ID" value="PQA53423.1"/>
    <property type="molecule type" value="Genomic_DNA"/>
</dbReference>
<evidence type="ECO:0000313" key="3">
    <source>
        <dbReference type="Proteomes" id="UP000239590"/>
    </source>
</evidence>
<keyword evidence="3" id="KW-1185">Reference proteome</keyword>
<accession>A0A2S7IFF4</accession>
<comment type="caution">
    <text evidence="2">The sequence shown here is derived from an EMBL/GenBank/DDBJ whole genome shotgun (WGS) entry which is preliminary data.</text>
</comment>
<feature type="transmembrane region" description="Helical" evidence="1">
    <location>
        <begin position="131"/>
        <end position="153"/>
    </location>
</feature>
<dbReference type="OrthoDB" id="8114024at2"/>
<sequence>MFRLNHSRAVIKSLHYTSGITLCVFIAFHLLNHLFALDGPEKHISVMEQFRLVYRHPVVEMLLLLVVFFQVGSGIRLIYRRNAKTAAEKIQVYSGLYLSFFLLAHVGAVLSGRYIDHLDTNFYFAAAGLNYYPATFIFIPYYFLAVASISLHVSAIHYLKTKSTTMSFGISILGLITSFLIVAAFTDTFHWREMPSPYEKFIRNLF</sequence>
<feature type="transmembrane region" description="Helical" evidence="1">
    <location>
        <begin position="90"/>
        <end position="111"/>
    </location>
</feature>
<evidence type="ECO:0000313" key="2">
    <source>
        <dbReference type="EMBL" id="PQA53423.1"/>
    </source>
</evidence>
<reference evidence="3" key="1">
    <citation type="submission" date="2018-02" db="EMBL/GenBank/DDBJ databases">
        <title>Genome sequencing of Solimonas sp. HR-BB.</title>
        <authorList>
            <person name="Lee Y."/>
            <person name="Jeon C.O."/>
        </authorList>
    </citation>
    <scope>NUCLEOTIDE SEQUENCE [LARGE SCALE GENOMIC DNA]</scope>
    <source>
        <strain evidence="3">HR-U</strain>
    </source>
</reference>
<dbReference type="InterPro" id="IPR034804">
    <property type="entry name" value="SQR/QFR_C/D"/>
</dbReference>
<name>A0A2S7IFF4_9BACT</name>
<dbReference type="Proteomes" id="UP000239590">
    <property type="component" value="Unassembled WGS sequence"/>
</dbReference>
<gene>
    <name evidence="2" type="ORF">C5O19_24575</name>
</gene>
<proteinExistence type="predicted"/>
<feature type="transmembrane region" description="Helical" evidence="1">
    <location>
        <begin position="165"/>
        <end position="185"/>
    </location>
</feature>
<evidence type="ECO:0008006" key="4">
    <source>
        <dbReference type="Google" id="ProtNLM"/>
    </source>
</evidence>
<protein>
    <recommendedName>
        <fullName evidence="4">Succinate dehydrogenase</fullName>
    </recommendedName>
</protein>
<dbReference type="SUPFAM" id="SSF81343">
    <property type="entry name" value="Fumarate reductase respiratory complex transmembrane subunits"/>
    <property type="match status" value="1"/>
</dbReference>
<keyword evidence="1" id="KW-0812">Transmembrane</keyword>
<evidence type="ECO:0000256" key="1">
    <source>
        <dbReference type="SAM" id="Phobius"/>
    </source>
</evidence>
<dbReference type="AlphaFoldDB" id="A0A2S7IFF4"/>
<feature type="transmembrane region" description="Helical" evidence="1">
    <location>
        <begin position="20"/>
        <end position="37"/>
    </location>
</feature>
<dbReference type="GO" id="GO:0016020">
    <property type="term" value="C:membrane"/>
    <property type="evidence" value="ECO:0007669"/>
    <property type="project" value="InterPro"/>
</dbReference>
<keyword evidence="1" id="KW-0472">Membrane</keyword>
<keyword evidence="1" id="KW-1133">Transmembrane helix</keyword>
<feature type="transmembrane region" description="Helical" evidence="1">
    <location>
        <begin position="57"/>
        <end position="78"/>
    </location>
</feature>
<organism evidence="2 3">
    <name type="scientific">Siphonobacter curvatus</name>
    <dbReference type="NCBI Taxonomy" id="2094562"/>
    <lineage>
        <taxon>Bacteria</taxon>
        <taxon>Pseudomonadati</taxon>
        <taxon>Bacteroidota</taxon>
        <taxon>Cytophagia</taxon>
        <taxon>Cytophagales</taxon>
        <taxon>Cytophagaceae</taxon>
        <taxon>Siphonobacter</taxon>
    </lineage>
</organism>